<dbReference type="GO" id="GO:0005794">
    <property type="term" value="C:Golgi apparatus"/>
    <property type="evidence" value="ECO:0007669"/>
    <property type="project" value="UniProtKB-SubCell"/>
</dbReference>
<dbReference type="InterPro" id="IPR013809">
    <property type="entry name" value="ENTH"/>
</dbReference>
<gene>
    <name evidence="10" type="ORF">HS088_TW03G00393</name>
</gene>
<accession>A0A7J7DUU4</accession>
<sequence length="381" mass="43329">MKMWQRAAGALKDRNSILVSSLARRTSARNPALEEAIIKATSHDDTGIDYRNVNRVFAWVRASPVTLKPLMYAISMRMGKTHSWIVALKGLMLMHGVFCCKTSAVKWIGRLPFDLSNFQDCHSNPYKIWGFEAFVRAYYAFLDQRSVVFYDKTSKPSEGPLMQELERLQKWQLLLDLLMKIKPQARNVRVILILEAMDCVIIELCETYSRICNGISRVLLNIYSANKTEAALALKVLQKATTQGEQLSVYFELCRDFGVINATDCPNVKKIPEEDILELERIINGVSKKEAEEDGYSTDIVVRGNMELTTRDGLQTIITDKWETFDEDFKVNEGLMIGFYERKITNNPFEISPNNDLLPLVPINVIGAPASKQELPDLISF</sequence>
<evidence type="ECO:0000256" key="7">
    <source>
        <dbReference type="ARBA" id="ARBA00023176"/>
    </source>
</evidence>
<dbReference type="InterPro" id="IPR011417">
    <property type="entry name" value="ANTH_dom"/>
</dbReference>
<dbReference type="Gene3D" id="1.25.40.90">
    <property type="match status" value="1"/>
</dbReference>
<evidence type="ECO:0000256" key="2">
    <source>
        <dbReference type="ARBA" id="ARBA00004555"/>
    </source>
</evidence>
<dbReference type="FunFam" id="1.25.40.90:FF:000027">
    <property type="entry name" value="Putative clathrin assembly protein"/>
    <property type="match status" value="1"/>
</dbReference>
<dbReference type="CDD" id="cd16987">
    <property type="entry name" value="ANTH_N_AP180_plant"/>
    <property type="match status" value="1"/>
</dbReference>
<evidence type="ECO:0000256" key="5">
    <source>
        <dbReference type="ARBA" id="ARBA00023034"/>
    </source>
</evidence>
<dbReference type="GO" id="GO:0005545">
    <property type="term" value="F:1-phosphatidylinositol binding"/>
    <property type="evidence" value="ECO:0007669"/>
    <property type="project" value="InterPro"/>
</dbReference>
<dbReference type="PROSITE" id="PS50942">
    <property type="entry name" value="ENTH"/>
    <property type="match status" value="1"/>
</dbReference>
<dbReference type="InterPro" id="IPR008942">
    <property type="entry name" value="ENTH_VHS"/>
</dbReference>
<dbReference type="GO" id="GO:0005905">
    <property type="term" value="C:clathrin-coated pit"/>
    <property type="evidence" value="ECO:0007669"/>
    <property type="project" value="UniProtKB-SubCell"/>
</dbReference>
<evidence type="ECO:0000256" key="4">
    <source>
        <dbReference type="ARBA" id="ARBA00022583"/>
    </source>
</evidence>
<comment type="subcellular location">
    <subcellularLocation>
        <location evidence="1">Cytoplasmic vesicle</location>
        <location evidence="1">Clathrin-coated vesicle</location>
    </subcellularLocation>
    <subcellularLocation>
        <location evidence="2">Golgi apparatus</location>
    </subcellularLocation>
    <subcellularLocation>
        <location evidence="3">Membrane</location>
        <location evidence="3">Clathrin-coated pit</location>
    </subcellularLocation>
</comment>
<dbReference type="GO" id="GO:0005546">
    <property type="term" value="F:phosphatidylinositol-4,5-bisphosphate binding"/>
    <property type="evidence" value="ECO:0007669"/>
    <property type="project" value="TreeGrafter"/>
</dbReference>
<comment type="caution">
    <text evidence="10">The sequence shown here is derived from an EMBL/GenBank/DDBJ whole genome shotgun (WGS) entry which is preliminary data.</text>
</comment>
<evidence type="ECO:0000256" key="6">
    <source>
        <dbReference type="ARBA" id="ARBA00023136"/>
    </source>
</evidence>
<dbReference type="GO" id="GO:0032050">
    <property type="term" value="F:clathrin heavy chain binding"/>
    <property type="evidence" value="ECO:0007669"/>
    <property type="project" value="TreeGrafter"/>
</dbReference>
<dbReference type="FunCoup" id="A0A7J7DUU4">
    <property type="interactions" value="73"/>
</dbReference>
<dbReference type="GO" id="GO:0030136">
    <property type="term" value="C:clathrin-coated vesicle"/>
    <property type="evidence" value="ECO:0007669"/>
    <property type="project" value="UniProtKB-SubCell"/>
</dbReference>
<dbReference type="PANTHER" id="PTHR22951">
    <property type="entry name" value="CLATHRIN ASSEMBLY PROTEIN"/>
    <property type="match status" value="1"/>
</dbReference>
<dbReference type="Gene3D" id="1.20.58.150">
    <property type="entry name" value="ANTH domain"/>
    <property type="match status" value="1"/>
</dbReference>
<evidence type="ECO:0000313" key="11">
    <source>
        <dbReference type="Proteomes" id="UP000593562"/>
    </source>
</evidence>
<keyword evidence="8" id="KW-0968">Cytoplasmic vesicle</keyword>
<dbReference type="OrthoDB" id="682511at2759"/>
<keyword evidence="6" id="KW-0472">Membrane</keyword>
<dbReference type="GO" id="GO:0048268">
    <property type="term" value="P:clathrin coat assembly"/>
    <property type="evidence" value="ECO:0007669"/>
    <property type="project" value="InterPro"/>
</dbReference>
<keyword evidence="4" id="KW-0254">Endocytosis</keyword>
<keyword evidence="11" id="KW-1185">Reference proteome</keyword>
<organism evidence="10 11">
    <name type="scientific">Tripterygium wilfordii</name>
    <name type="common">Thunder God vine</name>
    <dbReference type="NCBI Taxonomy" id="458696"/>
    <lineage>
        <taxon>Eukaryota</taxon>
        <taxon>Viridiplantae</taxon>
        <taxon>Streptophyta</taxon>
        <taxon>Embryophyta</taxon>
        <taxon>Tracheophyta</taxon>
        <taxon>Spermatophyta</taxon>
        <taxon>Magnoliopsida</taxon>
        <taxon>eudicotyledons</taxon>
        <taxon>Gunneridae</taxon>
        <taxon>Pentapetalae</taxon>
        <taxon>rosids</taxon>
        <taxon>fabids</taxon>
        <taxon>Celastrales</taxon>
        <taxon>Celastraceae</taxon>
        <taxon>Tripterygium</taxon>
    </lineage>
</organism>
<dbReference type="InterPro" id="IPR014712">
    <property type="entry name" value="ANTH_dom_sf"/>
</dbReference>
<name>A0A7J7DUU4_TRIWF</name>
<dbReference type="GO" id="GO:0006900">
    <property type="term" value="P:vesicle budding from membrane"/>
    <property type="evidence" value="ECO:0007669"/>
    <property type="project" value="TreeGrafter"/>
</dbReference>
<dbReference type="InParanoid" id="A0A7J7DUU4"/>
<dbReference type="EMBL" id="JAAARO010000003">
    <property type="protein sequence ID" value="KAF5750061.1"/>
    <property type="molecule type" value="Genomic_DNA"/>
</dbReference>
<proteinExistence type="predicted"/>
<keyword evidence="5" id="KW-0333">Golgi apparatus</keyword>
<dbReference type="SUPFAM" id="SSF89009">
    <property type="entry name" value="GAT-like domain"/>
    <property type="match status" value="1"/>
</dbReference>
<evidence type="ECO:0000259" key="9">
    <source>
        <dbReference type="PROSITE" id="PS50942"/>
    </source>
</evidence>
<dbReference type="InterPro" id="IPR048050">
    <property type="entry name" value="ANTH_N_plant"/>
</dbReference>
<evidence type="ECO:0000256" key="1">
    <source>
        <dbReference type="ARBA" id="ARBA00004132"/>
    </source>
</evidence>
<reference evidence="10 11" key="1">
    <citation type="journal article" date="2020" name="Nat. Commun.">
        <title>Genome of Tripterygium wilfordii and identification of cytochrome P450 involved in triptolide biosynthesis.</title>
        <authorList>
            <person name="Tu L."/>
            <person name="Su P."/>
            <person name="Zhang Z."/>
            <person name="Gao L."/>
            <person name="Wang J."/>
            <person name="Hu T."/>
            <person name="Zhou J."/>
            <person name="Zhang Y."/>
            <person name="Zhao Y."/>
            <person name="Liu Y."/>
            <person name="Song Y."/>
            <person name="Tong Y."/>
            <person name="Lu Y."/>
            <person name="Yang J."/>
            <person name="Xu C."/>
            <person name="Jia M."/>
            <person name="Peters R.J."/>
            <person name="Huang L."/>
            <person name="Gao W."/>
        </authorList>
    </citation>
    <scope>NUCLEOTIDE SEQUENCE [LARGE SCALE GENOMIC DNA]</scope>
    <source>
        <strain evidence="11">cv. XIE 37</strain>
        <tissue evidence="10">Leaf</tissue>
    </source>
</reference>
<dbReference type="SMART" id="SM00273">
    <property type="entry name" value="ENTH"/>
    <property type="match status" value="1"/>
</dbReference>
<dbReference type="AlphaFoldDB" id="A0A7J7DUU4"/>
<protein>
    <submittedName>
        <fullName evidence="10">Putative clathrin assembly protein</fullName>
    </submittedName>
</protein>
<dbReference type="PANTHER" id="PTHR22951:SF19">
    <property type="entry name" value="OS08G0467300 PROTEIN"/>
    <property type="match status" value="1"/>
</dbReference>
<dbReference type="Pfam" id="PF07651">
    <property type="entry name" value="ANTH"/>
    <property type="match status" value="1"/>
</dbReference>
<evidence type="ECO:0000256" key="3">
    <source>
        <dbReference type="ARBA" id="ARBA00004600"/>
    </source>
</evidence>
<feature type="domain" description="ENTH" evidence="9">
    <location>
        <begin position="25"/>
        <end position="156"/>
    </location>
</feature>
<dbReference type="Proteomes" id="UP000593562">
    <property type="component" value="Unassembled WGS sequence"/>
</dbReference>
<evidence type="ECO:0000256" key="8">
    <source>
        <dbReference type="ARBA" id="ARBA00023329"/>
    </source>
</evidence>
<dbReference type="InterPro" id="IPR045192">
    <property type="entry name" value="AP180-like"/>
</dbReference>
<keyword evidence="7" id="KW-0168">Coated pit</keyword>
<dbReference type="SUPFAM" id="SSF48464">
    <property type="entry name" value="ENTH/VHS domain"/>
    <property type="match status" value="1"/>
</dbReference>
<evidence type="ECO:0000313" key="10">
    <source>
        <dbReference type="EMBL" id="KAF5750061.1"/>
    </source>
</evidence>
<dbReference type="GO" id="GO:0000149">
    <property type="term" value="F:SNARE binding"/>
    <property type="evidence" value="ECO:0007669"/>
    <property type="project" value="TreeGrafter"/>
</dbReference>
<dbReference type="GO" id="GO:0072583">
    <property type="term" value="P:clathrin-dependent endocytosis"/>
    <property type="evidence" value="ECO:0007669"/>
    <property type="project" value="InterPro"/>
</dbReference>